<keyword evidence="5" id="KW-1003">Cell membrane</keyword>
<dbReference type="InterPro" id="IPR027417">
    <property type="entry name" value="P-loop_NTPase"/>
</dbReference>
<gene>
    <name evidence="15" type="ORF">FHR99_000588</name>
</gene>
<evidence type="ECO:0000256" key="1">
    <source>
        <dbReference type="ARBA" id="ARBA00004413"/>
    </source>
</evidence>
<evidence type="ECO:0000256" key="12">
    <source>
        <dbReference type="ARBA" id="ARBA00025337"/>
    </source>
</evidence>
<keyword evidence="16" id="KW-1185">Reference proteome</keyword>
<dbReference type="GO" id="GO:0015031">
    <property type="term" value="P:protein transport"/>
    <property type="evidence" value="ECO:0007669"/>
    <property type="project" value="UniProtKB-KW"/>
</dbReference>
<comment type="function">
    <text evidence="12">Necessary for flagellar biosynthesis. May be involved in translocation of the flagellum.</text>
</comment>
<dbReference type="InterPro" id="IPR000897">
    <property type="entry name" value="SRP54_GTPase_dom"/>
</dbReference>
<organism evidence="15 16">
    <name type="scientific">Litorivivens lipolytica</name>
    <dbReference type="NCBI Taxonomy" id="1524264"/>
    <lineage>
        <taxon>Bacteria</taxon>
        <taxon>Pseudomonadati</taxon>
        <taxon>Pseudomonadota</taxon>
        <taxon>Gammaproteobacteria</taxon>
        <taxon>Litorivivens</taxon>
    </lineage>
</organism>
<evidence type="ECO:0000256" key="6">
    <source>
        <dbReference type="ARBA" id="ARBA00022741"/>
    </source>
</evidence>
<keyword evidence="4" id="KW-0813">Transport</keyword>
<keyword evidence="15" id="KW-0966">Cell projection</keyword>
<dbReference type="Gene3D" id="3.40.50.300">
    <property type="entry name" value="P-loop containing nucleotide triphosphate hydrolases"/>
    <property type="match status" value="1"/>
</dbReference>
<protein>
    <recommendedName>
        <fullName evidence="3">Flagellar biosynthesis protein FlhF</fullName>
    </recommendedName>
    <alternativeName>
        <fullName evidence="13">Flagella-associated GTP-binding protein</fullName>
    </alternativeName>
</protein>
<evidence type="ECO:0000259" key="14">
    <source>
        <dbReference type="SMART" id="SM00962"/>
    </source>
</evidence>
<accession>A0A7W4Z4R3</accession>
<evidence type="ECO:0000256" key="4">
    <source>
        <dbReference type="ARBA" id="ARBA00022448"/>
    </source>
</evidence>
<evidence type="ECO:0000256" key="13">
    <source>
        <dbReference type="ARBA" id="ARBA00030866"/>
    </source>
</evidence>
<dbReference type="Gene3D" id="1.20.120.1380">
    <property type="entry name" value="Flagellar FlhF biosynthesis protein, N domain"/>
    <property type="match status" value="1"/>
</dbReference>
<reference evidence="15 16" key="1">
    <citation type="submission" date="2020-08" db="EMBL/GenBank/DDBJ databases">
        <title>Genomic Encyclopedia of Type Strains, Phase III (KMG-III): the genomes of soil and plant-associated and newly described type strains.</title>
        <authorList>
            <person name="Whitman W."/>
        </authorList>
    </citation>
    <scope>NUCLEOTIDE SEQUENCE [LARGE SCALE GENOMIC DNA]</scope>
    <source>
        <strain evidence="15 16">CECT 8654</strain>
    </source>
</reference>
<keyword evidence="15" id="KW-0969">Cilium</keyword>
<keyword evidence="9" id="KW-0342">GTP-binding</keyword>
<evidence type="ECO:0000256" key="7">
    <source>
        <dbReference type="ARBA" id="ARBA00022795"/>
    </source>
</evidence>
<sequence length="360" mass="39996">MKTKTFIGADSTQAMRKVKDALGDDVTLLSCRRVSNGVEIIVGVEAEAVAPSYQNPRQKLREELHQTRRELNQYARTSEWASERAKNPSSRKLVEFLKALDIEPRIAAALLRQIPQGERMDVQQEMLHSMLRRALRTLPVPREGVTALVGPAGAGKTSSIAKITADFVRNGKADDIALITTDTTRIAAEEQLRIYGNIFRVPVHAASNAHEAAHLINMLSNKRYLLIDTEGVGIRDTAGLERLQSLFGALPDMDVFLTLPADRDQHTQWEITQRFRQALPLNGIVATNLDQCVRLGALMSVLIQSRLPAVWFSDGTRIPGNLKAAESKWIIAEAIRLAREFKRSQPMGDSDFGSRREAVA</sequence>
<comment type="caution">
    <text evidence="15">The sequence shown here is derived from an EMBL/GenBank/DDBJ whole genome shotgun (WGS) entry which is preliminary data.</text>
</comment>
<keyword evidence="11" id="KW-1006">Bacterial flagellum protein export</keyword>
<dbReference type="GO" id="GO:0006614">
    <property type="term" value="P:SRP-dependent cotranslational protein targeting to membrane"/>
    <property type="evidence" value="ECO:0007669"/>
    <property type="project" value="InterPro"/>
</dbReference>
<dbReference type="AlphaFoldDB" id="A0A7W4Z4R3"/>
<dbReference type="SUPFAM" id="SSF52540">
    <property type="entry name" value="P-loop containing nucleoside triphosphate hydrolases"/>
    <property type="match status" value="1"/>
</dbReference>
<evidence type="ECO:0000256" key="8">
    <source>
        <dbReference type="ARBA" id="ARBA00022927"/>
    </source>
</evidence>
<evidence type="ECO:0000256" key="3">
    <source>
        <dbReference type="ARBA" id="ARBA00014919"/>
    </source>
</evidence>
<dbReference type="EMBL" id="JACHWY010000001">
    <property type="protein sequence ID" value="MBB3046352.1"/>
    <property type="molecule type" value="Genomic_DNA"/>
</dbReference>
<feature type="domain" description="SRP54-type proteins GTP-binding" evidence="14">
    <location>
        <begin position="143"/>
        <end position="336"/>
    </location>
</feature>
<dbReference type="GO" id="GO:0005886">
    <property type="term" value="C:plasma membrane"/>
    <property type="evidence" value="ECO:0007669"/>
    <property type="project" value="UniProtKB-SubCell"/>
</dbReference>
<dbReference type="SMART" id="SM00962">
    <property type="entry name" value="SRP54"/>
    <property type="match status" value="1"/>
</dbReference>
<dbReference type="GO" id="GO:0044781">
    <property type="term" value="P:bacterial-type flagellum organization"/>
    <property type="evidence" value="ECO:0007669"/>
    <property type="project" value="UniProtKB-KW"/>
</dbReference>
<proteinExistence type="inferred from homology"/>
<keyword evidence="7" id="KW-1005">Bacterial flagellum biogenesis</keyword>
<dbReference type="CDD" id="cd17873">
    <property type="entry name" value="FlhF"/>
    <property type="match status" value="1"/>
</dbReference>
<keyword evidence="10" id="KW-0472">Membrane</keyword>
<comment type="subcellular location">
    <subcellularLocation>
        <location evidence="1">Cell membrane</location>
        <topology evidence="1">Peripheral membrane protein</topology>
        <orientation evidence="1">Cytoplasmic side</orientation>
    </subcellularLocation>
</comment>
<dbReference type="PANTHER" id="PTHR43134">
    <property type="entry name" value="SIGNAL RECOGNITION PARTICLE RECEPTOR SUBUNIT ALPHA"/>
    <property type="match status" value="1"/>
</dbReference>
<comment type="similarity">
    <text evidence="2">Belongs to the GTP-binding SRP family.</text>
</comment>
<dbReference type="PANTHER" id="PTHR43134:SF3">
    <property type="entry name" value="FLAGELLAR BIOSYNTHESIS PROTEIN FLHF"/>
    <property type="match status" value="1"/>
</dbReference>
<dbReference type="FunFam" id="3.40.50.300:FF:000695">
    <property type="entry name" value="Flagellar biosynthesis regulator FlhF"/>
    <property type="match status" value="1"/>
</dbReference>
<evidence type="ECO:0000313" key="16">
    <source>
        <dbReference type="Proteomes" id="UP000537130"/>
    </source>
</evidence>
<keyword evidence="15" id="KW-0282">Flagellum</keyword>
<evidence type="ECO:0000256" key="11">
    <source>
        <dbReference type="ARBA" id="ARBA00023225"/>
    </source>
</evidence>
<dbReference type="Pfam" id="PF00448">
    <property type="entry name" value="SRP54"/>
    <property type="match status" value="1"/>
</dbReference>
<evidence type="ECO:0000256" key="10">
    <source>
        <dbReference type="ARBA" id="ARBA00023136"/>
    </source>
</evidence>
<evidence type="ECO:0000313" key="15">
    <source>
        <dbReference type="EMBL" id="MBB3046352.1"/>
    </source>
</evidence>
<evidence type="ECO:0000256" key="9">
    <source>
        <dbReference type="ARBA" id="ARBA00023134"/>
    </source>
</evidence>
<keyword evidence="8" id="KW-0653">Protein transport</keyword>
<name>A0A7W4Z4R3_9GAMM</name>
<dbReference type="GO" id="GO:0005047">
    <property type="term" value="F:signal recognition particle binding"/>
    <property type="evidence" value="ECO:0007669"/>
    <property type="project" value="TreeGrafter"/>
</dbReference>
<dbReference type="InterPro" id="IPR047040">
    <property type="entry name" value="FlhF__GTPase_dom"/>
</dbReference>
<keyword evidence="6" id="KW-0547">Nucleotide-binding</keyword>
<dbReference type="GO" id="GO:0005525">
    <property type="term" value="F:GTP binding"/>
    <property type="evidence" value="ECO:0007669"/>
    <property type="project" value="UniProtKB-KW"/>
</dbReference>
<dbReference type="RefSeq" id="WP_183409052.1">
    <property type="nucleotide sequence ID" value="NZ_JACHWY010000001.1"/>
</dbReference>
<dbReference type="Proteomes" id="UP000537130">
    <property type="component" value="Unassembled WGS sequence"/>
</dbReference>
<evidence type="ECO:0000256" key="5">
    <source>
        <dbReference type="ARBA" id="ARBA00022475"/>
    </source>
</evidence>
<dbReference type="GO" id="GO:0003924">
    <property type="term" value="F:GTPase activity"/>
    <property type="evidence" value="ECO:0007669"/>
    <property type="project" value="InterPro"/>
</dbReference>
<evidence type="ECO:0000256" key="2">
    <source>
        <dbReference type="ARBA" id="ARBA00008531"/>
    </source>
</evidence>